<feature type="transmembrane region" description="Helical" evidence="1">
    <location>
        <begin position="12"/>
        <end position="34"/>
    </location>
</feature>
<proteinExistence type="predicted"/>
<dbReference type="EMBL" id="DUFG01000034">
    <property type="protein sequence ID" value="HIH09010.1"/>
    <property type="molecule type" value="Genomic_DNA"/>
</dbReference>
<dbReference type="EMBL" id="JAGVWF010000053">
    <property type="protein sequence ID" value="MBS3059513.1"/>
    <property type="molecule type" value="Genomic_DNA"/>
</dbReference>
<sequence length="196" mass="21293">MNAVKGQAAVEYLLLLGGVVLVAAIVVALISGLAPSSGFEAAKTAANSICIRHSSSTICDPAIENFTIDGFYFECSWDATERKCESEFVGGLVLSDNFTRGPREYRFYADSYPGGIGNPNIQDLRIAITGSNASNALDNYWAKFNDAICWQINDYLTETSTDGWLETQGREDLLTATGTLKIYRPDSFSTKADCEP</sequence>
<protein>
    <recommendedName>
        <fullName evidence="5">Class III signal peptide-containing protein</fullName>
    </recommendedName>
</protein>
<accession>A0A7J4IW18</accession>
<evidence type="ECO:0008006" key="5">
    <source>
        <dbReference type="Google" id="ProtNLM"/>
    </source>
</evidence>
<dbReference type="Proteomes" id="UP000683213">
    <property type="component" value="Unassembled WGS sequence"/>
</dbReference>
<evidence type="ECO:0000313" key="2">
    <source>
        <dbReference type="EMBL" id="HIH09010.1"/>
    </source>
</evidence>
<dbReference type="AlphaFoldDB" id="A0A7J4IW18"/>
<organism evidence="2 4">
    <name type="scientific">Candidatus Iainarchaeum sp</name>
    <dbReference type="NCBI Taxonomy" id="3101447"/>
    <lineage>
        <taxon>Archaea</taxon>
        <taxon>Candidatus Iainarchaeota</taxon>
        <taxon>Candidatus Iainarchaeia</taxon>
        <taxon>Candidatus Iainarchaeales</taxon>
        <taxon>Candidatus Iainarchaeaceae</taxon>
        <taxon>Candidatus Iainarchaeum</taxon>
    </lineage>
</organism>
<evidence type="ECO:0000313" key="4">
    <source>
        <dbReference type="Proteomes" id="UP000577419"/>
    </source>
</evidence>
<comment type="caution">
    <text evidence="2">The sequence shown here is derived from an EMBL/GenBank/DDBJ whole genome shotgun (WGS) entry which is preliminary data.</text>
</comment>
<evidence type="ECO:0000256" key="1">
    <source>
        <dbReference type="SAM" id="Phobius"/>
    </source>
</evidence>
<name>A0A7J4IW18_9ARCH</name>
<reference evidence="3" key="2">
    <citation type="submission" date="2021-03" db="EMBL/GenBank/DDBJ databases">
        <authorList>
            <person name="Jaffe A."/>
        </authorList>
    </citation>
    <scope>NUCLEOTIDE SEQUENCE</scope>
    <source>
        <strain evidence="3">RIFCSPHIGHO2_01_FULL_GW2011_AR10_43_9</strain>
    </source>
</reference>
<evidence type="ECO:0000313" key="3">
    <source>
        <dbReference type="EMBL" id="MBS3059513.1"/>
    </source>
</evidence>
<reference evidence="3" key="3">
    <citation type="submission" date="2021-05" db="EMBL/GenBank/DDBJ databases">
        <title>Protein family content uncovers lineage relationships and bacterial pathway maintenance mechanisms in DPANN archaea.</title>
        <authorList>
            <person name="Castelle C.J."/>
            <person name="Meheust R."/>
            <person name="Jaffe A.L."/>
            <person name="Seitz K."/>
            <person name="Gong X."/>
            <person name="Baker B.J."/>
            <person name="Banfield J.F."/>
        </authorList>
    </citation>
    <scope>NUCLEOTIDE SEQUENCE</scope>
    <source>
        <strain evidence="3">RIFCSPHIGHO2_01_FULL_GW2011_AR10_43_9</strain>
    </source>
</reference>
<reference evidence="2" key="1">
    <citation type="journal article" date="2020" name="bioRxiv">
        <title>A rank-normalized archaeal taxonomy based on genome phylogeny resolves widespread incomplete and uneven classifications.</title>
        <authorList>
            <person name="Rinke C."/>
            <person name="Chuvochina M."/>
            <person name="Mussig A.J."/>
            <person name="Chaumeil P.-A."/>
            <person name="Waite D.W."/>
            <person name="Whitman W.B."/>
            <person name="Parks D.H."/>
            <person name="Hugenholtz P."/>
        </authorList>
    </citation>
    <scope>NUCLEOTIDE SEQUENCE</scope>
    <source>
        <strain evidence="2">UBA10011</strain>
    </source>
</reference>
<keyword evidence="1" id="KW-0812">Transmembrane</keyword>
<keyword evidence="1" id="KW-1133">Transmembrane helix</keyword>
<gene>
    <name evidence="2" type="ORF">HA237_06680</name>
    <name evidence="3" type="ORF">J4224_03780</name>
</gene>
<dbReference type="Proteomes" id="UP000577419">
    <property type="component" value="Unassembled WGS sequence"/>
</dbReference>
<keyword evidence="1" id="KW-0472">Membrane</keyword>